<accession>A0A0S6UEY2</accession>
<sequence length="392" mass="41720">MKIKRYLARDMQEAYLAIRRDLGPDAVIVATRRVRQPGLKGLFLPPRLEVTAALDTTSGAAAPSVPVKAGQPPGPGVLPGQDMTAPLSSTVSPGVGVGDRVMGPGLEGLRRELADIKATLMRLTHPEGDGAGGNAAWRQALLDQELAPELAADLVAGLDMTAGPEVIGAVIRNRLAERLAGQVLAESGQRVQAFVGPTGVGKTTTLAKVAARHSLYLEQKVGLITLDTYRIGAVDQLRTYAEIMGLPLEVAMTPREFREALGRLEDRDIILVDTAGRAPENKAMLAETRGFLEAMPEGAVYLVLSSATRRQDLLQAVERFRPLNYNRLIFTKLDETSCPGVMVTVAAAAGVPLAYVTAGQDVPDDLEVADPYLLAERIWKAVARDGPGGQVA</sequence>
<feature type="domain" description="AAA+ ATPase" evidence="14">
    <location>
        <begin position="188"/>
        <end position="330"/>
    </location>
</feature>
<dbReference type="AlphaFoldDB" id="A0A0S6UEY2"/>
<dbReference type="InterPro" id="IPR000897">
    <property type="entry name" value="SRP54_GTPase_dom"/>
</dbReference>
<dbReference type="SMART" id="SM00962">
    <property type="entry name" value="SRP54"/>
    <property type="match status" value="1"/>
</dbReference>
<dbReference type="InterPro" id="IPR020006">
    <property type="entry name" value="FlhF"/>
</dbReference>
<keyword evidence="16" id="KW-0282">Flagellum</keyword>
<comment type="function">
    <text evidence="12">Necessary for flagellar biosynthesis. May be involved in translocation of the flagellum.</text>
</comment>
<dbReference type="GO" id="GO:0005047">
    <property type="term" value="F:signal recognition particle binding"/>
    <property type="evidence" value="ECO:0007669"/>
    <property type="project" value="TreeGrafter"/>
</dbReference>
<evidence type="ECO:0000313" key="16">
    <source>
        <dbReference type="EMBL" id="GAF26504.1"/>
    </source>
</evidence>
<evidence type="ECO:0000256" key="6">
    <source>
        <dbReference type="ARBA" id="ARBA00022741"/>
    </source>
</evidence>
<dbReference type="GO" id="GO:0005886">
    <property type="term" value="C:plasma membrane"/>
    <property type="evidence" value="ECO:0007669"/>
    <property type="project" value="UniProtKB-SubCell"/>
</dbReference>
<keyword evidence="16" id="KW-0966">Cell projection</keyword>
<keyword evidence="11" id="KW-1006">Bacterial flagellum protein export</keyword>
<dbReference type="InterPro" id="IPR047040">
    <property type="entry name" value="FlhF__GTPase_dom"/>
</dbReference>
<dbReference type="GO" id="GO:0005525">
    <property type="term" value="F:GTP binding"/>
    <property type="evidence" value="ECO:0007669"/>
    <property type="project" value="UniProtKB-UniRule"/>
</dbReference>
<dbReference type="GO" id="GO:0006614">
    <property type="term" value="P:SRP-dependent cotranslational protein targeting to membrane"/>
    <property type="evidence" value="ECO:0007669"/>
    <property type="project" value="UniProtKB-UniRule"/>
</dbReference>
<name>A0A0S6UEY2_NEOTH</name>
<evidence type="ECO:0000256" key="7">
    <source>
        <dbReference type="ARBA" id="ARBA00022795"/>
    </source>
</evidence>
<dbReference type="Pfam" id="PF00448">
    <property type="entry name" value="SRP54"/>
    <property type="match status" value="1"/>
</dbReference>
<dbReference type="Gene3D" id="1.20.120.1380">
    <property type="entry name" value="Flagellar FlhF biosynthesis protein, N domain"/>
    <property type="match status" value="1"/>
</dbReference>
<evidence type="ECO:0000256" key="2">
    <source>
        <dbReference type="ARBA" id="ARBA00008531"/>
    </source>
</evidence>
<dbReference type="SMART" id="SM00382">
    <property type="entry name" value="AAA"/>
    <property type="match status" value="1"/>
</dbReference>
<dbReference type="RefSeq" id="WP_025774221.1">
    <property type="nucleotide sequence ID" value="NZ_DF238840.1"/>
</dbReference>
<evidence type="ECO:0000256" key="5">
    <source>
        <dbReference type="ARBA" id="ARBA00022475"/>
    </source>
</evidence>
<evidence type="ECO:0000259" key="14">
    <source>
        <dbReference type="SMART" id="SM00382"/>
    </source>
</evidence>
<feature type="domain" description="SRP54-type proteins GTP-binding" evidence="15">
    <location>
        <begin position="189"/>
        <end position="380"/>
    </location>
</feature>
<keyword evidence="4" id="KW-0813">Transport</keyword>
<dbReference type="InterPro" id="IPR003593">
    <property type="entry name" value="AAA+_ATPase"/>
</dbReference>
<dbReference type="FunFam" id="3.40.50.300:FF:000695">
    <property type="entry name" value="Flagellar biosynthesis regulator FlhF"/>
    <property type="match status" value="1"/>
</dbReference>
<dbReference type="EMBL" id="DF238840">
    <property type="protein sequence ID" value="GAF26504.1"/>
    <property type="molecule type" value="Genomic_DNA"/>
</dbReference>
<dbReference type="Gene3D" id="3.40.50.300">
    <property type="entry name" value="P-loop containing nucleotide triphosphate hydrolases"/>
    <property type="match status" value="1"/>
</dbReference>
<evidence type="ECO:0000256" key="11">
    <source>
        <dbReference type="ARBA" id="ARBA00023225"/>
    </source>
</evidence>
<evidence type="ECO:0000256" key="4">
    <source>
        <dbReference type="ARBA" id="ARBA00022448"/>
    </source>
</evidence>
<keyword evidence="9" id="KW-0342">GTP-binding</keyword>
<keyword evidence="16" id="KW-0969">Cilium</keyword>
<keyword evidence="5" id="KW-1003">Cell membrane</keyword>
<gene>
    <name evidence="16" type="ORF">MTY_1844</name>
</gene>
<keyword evidence="7" id="KW-1005">Bacterial flagellum biogenesis</keyword>
<dbReference type="GO" id="GO:0044781">
    <property type="term" value="P:bacterial-type flagellum organization"/>
    <property type="evidence" value="ECO:0007669"/>
    <property type="project" value="UniProtKB-UniRule"/>
</dbReference>
<dbReference type="InterPro" id="IPR027417">
    <property type="entry name" value="P-loop_NTPase"/>
</dbReference>
<evidence type="ECO:0000256" key="9">
    <source>
        <dbReference type="ARBA" id="ARBA00023134"/>
    </source>
</evidence>
<dbReference type="PANTHER" id="PTHR43134:SF3">
    <property type="entry name" value="FLAGELLAR BIOSYNTHESIS PROTEIN FLHF"/>
    <property type="match status" value="1"/>
</dbReference>
<proteinExistence type="inferred from homology"/>
<evidence type="ECO:0000256" key="13">
    <source>
        <dbReference type="NCBIfam" id="TIGR03499"/>
    </source>
</evidence>
<dbReference type="Proteomes" id="UP000063718">
    <property type="component" value="Unassembled WGS sequence"/>
</dbReference>
<dbReference type="CDD" id="cd17873">
    <property type="entry name" value="FlhF"/>
    <property type="match status" value="1"/>
</dbReference>
<reference evidence="16" key="1">
    <citation type="journal article" date="2014" name="Gene">
        <title>Genome-guided analysis of transformation efficiency and carbon dioxide assimilation by Moorella thermoacetica Y72.</title>
        <authorList>
            <person name="Tsukahara K."/>
            <person name="Kita A."/>
            <person name="Nakashimada Y."/>
            <person name="Hoshino T."/>
            <person name="Murakami K."/>
        </authorList>
    </citation>
    <scope>NUCLEOTIDE SEQUENCE [LARGE SCALE GENOMIC DNA]</scope>
    <source>
        <strain evidence="16">Y72</strain>
    </source>
</reference>
<organism evidence="16">
    <name type="scientific">Moorella thermoacetica Y72</name>
    <dbReference type="NCBI Taxonomy" id="1325331"/>
    <lineage>
        <taxon>Bacteria</taxon>
        <taxon>Bacillati</taxon>
        <taxon>Bacillota</taxon>
        <taxon>Clostridia</taxon>
        <taxon>Neomoorellales</taxon>
        <taxon>Neomoorellaceae</taxon>
        <taxon>Neomoorella</taxon>
    </lineage>
</organism>
<dbReference type="GO" id="GO:0015031">
    <property type="term" value="P:protein transport"/>
    <property type="evidence" value="ECO:0007669"/>
    <property type="project" value="UniProtKB-KW"/>
</dbReference>
<keyword evidence="10" id="KW-0472">Membrane</keyword>
<comment type="subcellular location">
    <subcellularLocation>
        <location evidence="1">Cell membrane</location>
        <topology evidence="1">Peripheral membrane protein</topology>
        <orientation evidence="1">Cytoplasmic side</orientation>
    </subcellularLocation>
</comment>
<dbReference type="PANTHER" id="PTHR43134">
    <property type="entry name" value="SIGNAL RECOGNITION PARTICLE RECEPTOR SUBUNIT ALPHA"/>
    <property type="match status" value="1"/>
</dbReference>
<keyword evidence="6" id="KW-0547">Nucleotide-binding</keyword>
<keyword evidence="8" id="KW-0653">Protein transport</keyword>
<evidence type="ECO:0000259" key="15">
    <source>
        <dbReference type="SMART" id="SM00962"/>
    </source>
</evidence>
<evidence type="ECO:0000256" key="10">
    <source>
        <dbReference type="ARBA" id="ARBA00023136"/>
    </source>
</evidence>
<dbReference type="SUPFAM" id="SSF52540">
    <property type="entry name" value="P-loop containing nucleoside triphosphate hydrolases"/>
    <property type="match status" value="1"/>
</dbReference>
<evidence type="ECO:0000256" key="1">
    <source>
        <dbReference type="ARBA" id="ARBA00004413"/>
    </source>
</evidence>
<protein>
    <recommendedName>
        <fullName evidence="3 13">Flagellar biosynthesis protein FlhF</fullName>
    </recommendedName>
</protein>
<evidence type="ECO:0000256" key="8">
    <source>
        <dbReference type="ARBA" id="ARBA00022927"/>
    </source>
</evidence>
<evidence type="ECO:0000256" key="3">
    <source>
        <dbReference type="ARBA" id="ARBA00014919"/>
    </source>
</evidence>
<evidence type="ECO:0000256" key="12">
    <source>
        <dbReference type="ARBA" id="ARBA00025337"/>
    </source>
</evidence>
<dbReference type="GO" id="GO:0003924">
    <property type="term" value="F:GTPase activity"/>
    <property type="evidence" value="ECO:0007669"/>
    <property type="project" value="UniProtKB-UniRule"/>
</dbReference>
<dbReference type="NCBIfam" id="TIGR03499">
    <property type="entry name" value="FlhF"/>
    <property type="match status" value="1"/>
</dbReference>
<comment type="similarity">
    <text evidence="2">Belongs to the GTP-binding SRP family.</text>
</comment>